<dbReference type="RefSeq" id="WP_095414522.1">
    <property type="nucleotide sequence ID" value="NZ_CP018477.1"/>
</dbReference>
<dbReference type="SUPFAM" id="SSF53300">
    <property type="entry name" value="vWA-like"/>
    <property type="match status" value="1"/>
</dbReference>
<dbReference type="InterPro" id="IPR011933">
    <property type="entry name" value="Double_TM_dom"/>
</dbReference>
<dbReference type="SUPFAM" id="SSF52317">
    <property type="entry name" value="Class I glutamine amidotransferase-like"/>
    <property type="match status" value="1"/>
</dbReference>
<keyword evidence="1" id="KW-0472">Membrane</keyword>
<dbReference type="NCBIfam" id="TIGR02226">
    <property type="entry name" value="two_anch"/>
    <property type="match status" value="1"/>
</dbReference>
<feature type="transmembrane region" description="Helical" evidence="1">
    <location>
        <begin position="6"/>
        <end position="26"/>
    </location>
</feature>
<feature type="transmembrane region" description="Helical" evidence="1">
    <location>
        <begin position="57"/>
        <end position="75"/>
    </location>
</feature>
<name>A0A286RDS0_9BACT</name>
<keyword evidence="1" id="KW-1133">Transmembrane helix</keyword>
<organism evidence="3 4">
    <name type="scientific">Thermogutta terrifontis</name>
    <dbReference type="NCBI Taxonomy" id="1331910"/>
    <lineage>
        <taxon>Bacteria</taxon>
        <taxon>Pseudomonadati</taxon>
        <taxon>Planctomycetota</taxon>
        <taxon>Planctomycetia</taxon>
        <taxon>Pirellulales</taxon>
        <taxon>Thermoguttaceae</taxon>
        <taxon>Thermogutta</taxon>
    </lineage>
</organism>
<evidence type="ECO:0000313" key="3">
    <source>
        <dbReference type="EMBL" id="ASV74105.1"/>
    </source>
</evidence>
<dbReference type="Proteomes" id="UP000215086">
    <property type="component" value="Chromosome"/>
</dbReference>
<evidence type="ECO:0000313" key="4">
    <source>
        <dbReference type="Proteomes" id="UP000215086"/>
    </source>
</evidence>
<reference evidence="3 4" key="1">
    <citation type="journal article" name="Front. Microbiol.">
        <title>Sugar Metabolism of the First Thermophilic Planctomycete Thermogutta terrifontis: Comparative Genomic and Transcriptomic Approaches.</title>
        <authorList>
            <person name="Elcheninov A.G."/>
            <person name="Menzel P."/>
            <person name="Gudbergsdottir S.R."/>
            <person name="Slesarev A.I."/>
            <person name="Kadnikov V.V."/>
            <person name="Krogh A."/>
            <person name="Bonch-Osmolovskaya E.A."/>
            <person name="Peng X."/>
            <person name="Kublanov I.V."/>
        </authorList>
    </citation>
    <scope>NUCLEOTIDE SEQUENCE [LARGE SCALE GENOMIC DNA]</scope>
    <source>
        <strain evidence="3 4">R1</strain>
    </source>
</reference>
<dbReference type="CDD" id="cd03143">
    <property type="entry name" value="A4_beta-galactosidase_middle_domain"/>
    <property type="match status" value="1"/>
</dbReference>
<dbReference type="InterPro" id="IPR029062">
    <property type="entry name" value="Class_I_gatase-like"/>
</dbReference>
<dbReference type="EMBL" id="CP018477">
    <property type="protein sequence ID" value="ASV74105.1"/>
    <property type="molecule type" value="Genomic_DNA"/>
</dbReference>
<dbReference type="Gene3D" id="3.40.50.880">
    <property type="match status" value="1"/>
</dbReference>
<dbReference type="Pfam" id="PF07584">
    <property type="entry name" value="BatA"/>
    <property type="match status" value="1"/>
</dbReference>
<gene>
    <name evidence="3" type="ORF">THTE_1503</name>
</gene>
<accession>A0A286RDS0</accession>
<evidence type="ECO:0000259" key="2">
    <source>
        <dbReference type="Pfam" id="PF07584"/>
    </source>
</evidence>
<feature type="domain" description="Aerotolerance regulator N-terminal" evidence="2">
    <location>
        <begin position="1"/>
        <end position="77"/>
    </location>
</feature>
<evidence type="ECO:0000256" key="1">
    <source>
        <dbReference type="SAM" id="Phobius"/>
    </source>
</evidence>
<dbReference type="PANTHER" id="PTHR37464">
    <property type="entry name" value="BLL2463 PROTEIN"/>
    <property type="match status" value="1"/>
</dbReference>
<dbReference type="PANTHER" id="PTHR37464:SF1">
    <property type="entry name" value="BLL2463 PROTEIN"/>
    <property type="match status" value="1"/>
</dbReference>
<protein>
    <recommendedName>
        <fullName evidence="2">Aerotolerance regulator N-terminal domain-containing protein</fullName>
    </recommendedName>
</protein>
<proteinExistence type="predicted"/>
<keyword evidence="4" id="KW-1185">Reference proteome</keyword>
<dbReference type="Gene3D" id="3.40.50.410">
    <property type="entry name" value="von Willebrand factor, type A domain"/>
    <property type="match status" value="1"/>
</dbReference>
<dbReference type="KEGG" id="ttf:THTE_1503"/>
<keyword evidence="1" id="KW-0812">Transmembrane</keyword>
<dbReference type="OrthoDB" id="242438at2"/>
<dbReference type="AlphaFoldDB" id="A0A286RDS0"/>
<dbReference type="InterPro" id="IPR036465">
    <property type="entry name" value="vWFA_dom_sf"/>
</dbReference>
<dbReference type="InterPro" id="IPR024163">
    <property type="entry name" value="Aerotolerance_reg_N"/>
</dbReference>
<sequence>MGFVTPLFFWVGLGLIGIPVILHLIFRQRGKTVVFPALRLLQQRYEVRKRRLRLQHLLLLLLRALVLFLLGMALARPTINFGEGLPSEEAPVAAVLIFDTSPRMAYRFQNQTRLQAAQSLGLWLLRELPRDSDIAVLETRPMPPRFAVDRGAAKTQIERLQFSALTESIPKALEKAINLLETSDKTHREVYFFTDLTTSAWPEESLGALRERLKAARGISYYIFDVGIQNPADSGIVHAQLASEVMVDAMPASFEIQCRRWGPAETRALVGYLSGPLGKAESNAQTEPVKRVQETVEFAQNGTATLNVRIGGLTQGVYQGYFQLEGDSPLGVNDRWYFTIQVRPAFRVLIAAPQPAGQHAVYLSQALAPETLRRAGISRYQCDVVSYEELQKQDLSPYAAYFLLDPPPLPDSFWTKLRDLVRTGKGVALFLGRSLGSIEKWNAGPVQDLLAGQILVQARDPGGELHLRPSLYDHYLLTPFRSVAGSVPWDMFPVYRYWVLDPLASDAYVIVPLSNGHPAIVERSVQKGRAITVATAISDLPEESPWSMLTMGQAWPFVILANQMALYLAGAGDLRSNYFVGEPVRLELDPELRLTSVLLEPPPDVLNSDTKEATLPVRVNVDPESHEILISATDQIGNFRVVAREAGVDFHSGFSVNCPSHIMNLDRVSAGLLEQTFADVPMQIARDKEHLLRQVTAGRTGLEITPYLLGLLALIMALEQVLANRFYRSSPAAPSTQSKTAPA</sequence>